<dbReference type="InterPro" id="IPR036388">
    <property type="entry name" value="WH-like_DNA-bd_sf"/>
</dbReference>
<dbReference type="InterPro" id="IPR015210">
    <property type="entry name" value="NaeI"/>
</dbReference>
<evidence type="ECO:0000313" key="5">
    <source>
        <dbReference type="EMBL" id="MZR21429.1"/>
    </source>
</evidence>
<dbReference type="EMBL" id="WTVA01000001">
    <property type="protein sequence ID" value="MZR21429.1"/>
    <property type="molecule type" value="Genomic_DNA"/>
</dbReference>
<dbReference type="RefSeq" id="WP_161337826.1">
    <property type="nucleotide sequence ID" value="NZ_JBHSDG010000002.1"/>
</dbReference>
<dbReference type="InterPro" id="IPR011335">
    <property type="entry name" value="Restrct_endonuc-II-like"/>
</dbReference>
<dbReference type="SUPFAM" id="SSF52980">
    <property type="entry name" value="Restriction endonuclease-like"/>
    <property type="match status" value="1"/>
</dbReference>
<dbReference type="AlphaFoldDB" id="A0A845MC19"/>
<keyword evidence="3" id="KW-0378">Hydrolase</keyword>
<dbReference type="Proteomes" id="UP000445696">
    <property type="component" value="Unassembled WGS sequence"/>
</dbReference>
<name>A0A845MC19_9PROT</name>
<evidence type="ECO:0000313" key="6">
    <source>
        <dbReference type="Proteomes" id="UP000445696"/>
    </source>
</evidence>
<keyword evidence="2" id="KW-0255">Endonuclease</keyword>
<dbReference type="Gene3D" id="3.40.600.10">
    <property type="entry name" value="DNA mismatch repair MutH/Restriction endonuclease, type II"/>
    <property type="match status" value="1"/>
</dbReference>
<accession>A0A845MC19</accession>
<dbReference type="CDD" id="cd22338">
    <property type="entry name" value="NaeI-like"/>
    <property type="match status" value="1"/>
</dbReference>
<dbReference type="GO" id="GO:0009036">
    <property type="term" value="F:type II site-specific deoxyribonuclease activity"/>
    <property type="evidence" value="ECO:0007669"/>
    <property type="project" value="InterPro"/>
</dbReference>
<evidence type="ECO:0000256" key="2">
    <source>
        <dbReference type="ARBA" id="ARBA00022759"/>
    </source>
</evidence>
<dbReference type="OrthoDB" id="9179812at2"/>
<evidence type="ECO:0000256" key="3">
    <source>
        <dbReference type="ARBA" id="ARBA00022801"/>
    </source>
</evidence>
<protein>
    <recommendedName>
        <fullName evidence="4">Type II restriction enzyme NaeI domain-containing protein</fullName>
    </recommendedName>
</protein>
<dbReference type="InterPro" id="IPR037057">
    <property type="entry name" value="DNA_rep_MutH/T2_RE_sf"/>
</dbReference>
<dbReference type="GO" id="GO:0003677">
    <property type="term" value="F:DNA binding"/>
    <property type="evidence" value="ECO:0007669"/>
    <property type="project" value="InterPro"/>
</dbReference>
<dbReference type="Pfam" id="PF09126">
    <property type="entry name" value="NaeI"/>
    <property type="match status" value="1"/>
</dbReference>
<sequence>MKKNVPASAVALGHKDYDLLKELVDEIVSRGGGRDALRASFTSMLRECVDDVLQTAKTGRRAYSQLEKTEKTYIGTRVEIMLRALLDLEKGKLDTVIKGRDVDIKNTMGSNWMIPTEAIDHPCMLVAADEESSLCYFGIFIAREEYLTRSSNRDAKKSISQDGFSNIYWIFREEEYPPNFWRTVSEEAVAAIFNGKNGNERVKTLFRYIQERVITRDIIEAVAQQSDFMRRLRSDKKRGTRQRLAEEGIILLNGHFDSGLISLLNLPYCGKSEFISFKPKSIEEWELINKFKPEK</sequence>
<evidence type="ECO:0000259" key="4">
    <source>
        <dbReference type="Pfam" id="PF09126"/>
    </source>
</evidence>
<evidence type="ECO:0000256" key="1">
    <source>
        <dbReference type="ARBA" id="ARBA00022722"/>
    </source>
</evidence>
<organism evidence="5 6">
    <name type="scientific">Sneathiella chungangensis</name>
    <dbReference type="NCBI Taxonomy" id="1418234"/>
    <lineage>
        <taxon>Bacteria</taxon>
        <taxon>Pseudomonadati</taxon>
        <taxon>Pseudomonadota</taxon>
        <taxon>Alphaproteobacteria</taxon>
        <taxon>Sneathiellales</taxon>
        <taxon>Sneathiellaceae</taxon>
        <taxon>Sneathiella</taxon>
    </lineage>
</organism>
<comment type="caution">
    <text evidence="5">The sequence shown here is derived from an EMBL/GenBank/DDBJ whole genome shotgun (WGS) entry which is preliminary data.</text>
</comment>
<feature type="domain" description="Type II restriction enzyme NaeI" evidence="4">
    <location>
        <begin position="40"/>
        <end position="277"/>
    </location>
</feature>
<keyword evidence="6" id="KW-1185">Reference proteome</keyword>
<dbReference type="GO" id="GO:0009307">
    <property type="term" value="P:DNA restriction-modification system"/>
    <property type="evidence" value="ECO:0007669"/>
    <property type="project" value="InterPro"/>
</dbReference>
<proteinExistence type="predicted"/>
<reference evidence="5 6" key="1">
    <citation type="journal article" date="2014" name="Int. J. Syst. Evol. Microbiol.">
        <title>Sneathiella chungangensis sp. nov., isolated from a marine sand, and emended description of the genus Sneathiella.</title>
        <authorList>
            <person name="Siamphan C."/>
            <person name="Kim H."/>
            <person name="Lee J.S."/>
            <person name="Kim W."/>
        </authorList>
    </citation>
    <scope>NUCLEOTIDE SEQUENCE [LARGE SCALE GENOMIC DNA]</scope>
    <source>
        <strain evidence="5 6">KCTC 32476</strain>
    </source>
</reference>
<dbReference type="Gene3D" id="1.10.10.10">
    <property type="entry name" value="Winged helix-like DNA-binding domain superfamily/Winged helix DNA-binding domain"/>
    <property type="match status" value="1"/>
</dbReference>
<keyword evidence="1" id="KW-0540">Nuclease</keyword>
<gene>
    <name evidence="5" type="ORF">GQF03_03705</name>
</gene>